<dbReference type="PANTHER" id="PTHR43479:SF11">
    <property type="entry name" value="ACREF_ENVCD OPERON REPRESSOR-RELATED"/>
    <property type="match status" value="1"/>
</dbReference>
<dbReference type="Gene3D" id="1.10.357.10">
    <property type="entry name" value="Tetracycline Repressor, domain 2"/>
    <property type="match status" value="1"/>
</dbReference>
<dbReference type="eggNOG" id="COG1309">
    <property type="taxonomic scope" value="Bacteria"/>
</dbReference>
<dbReference type="AlphaFoldDB" id="F2JI02"/>
<organism evidence="4 5">
    <name type="scientific">Cellulosilyticum lentocellum (strain ATCC 49066 / DSM 5427 / NCIMB 11756 / RHM5)</name>
    <name type="common">Clostridium lentocellum</name>
    <dbReference type="NCBI Taxonomy" id="642492"/>
    <lineage>
        <taxon>Bacteria</taxon>
        <taxon>Bacillati</taxon>
        <taxon>Bacillota</taxon>
        <taxon>Clostridia</taxon>
        <taxon>Lachnospirales</taxon>
        <taxon>Cellulosilyticaceae</taxon>
        <taxon>Cellulosilyticum</taxon>
    </lineage>
</organism>
<dbReference type="InterPro" id="IPR009057">
    <property type="entry name" value="Homeodomain-like_sf"/>
</dbReference>
<dbReference type="PANTHER" id="PTHR43479">
    <property type="entry name" value="ACREF/ENVCD OPERON REPRESSOR-RELATED"/>
    <property type="match status" value="1"/>
</dbReference>
<name>F2JI02_CELLD</name>
<evidence type="ECO:0000256" key="2">
    <source>
        <dbReference type="PROSITE-ProRule" id="PRU00335"/>
    </source>
</evidence>
<dbReference type="GO" id="GO:0003677">
    <property type="term" value="F:DNA binding"/>
    <property type="evidence" value="ECO:0007669"/>
    <property type="project" value="UniProtKB-UniRule"/>
</dbReference>
<keyword evidence="1 2" id="KW-0238">DNA-binding</keyword>
<reference evidence="4 5" key="1">
    <citation type="journal article" date="2011" name="J. Bacteriol.">
        <title>Complete genome sequence of the cellulose-degrading bacterium Cellulosilyticum lentocellum.</title>
        <authorList>
            <consortium name="US DOE Joint Genome Institute"/>
            <person name="Miller D.A."/>
            <person name="Suen G."/>
            <person name="Bruce D."/>
            <person name="Copeland A."/>
            <person name="Cheng J.F."/>
            <person name="Detter C."/>
            <person name="Goodwin L.A."/>
            <person name="Han C.S."/>
            <person name="Hauser L.J."/>
            <person name="Land M.L."/>
            <person name="Lapidus A."/>
            <person name="Lucas S."/>
            <person name="Meincke L."/>
            <person name="Pitluck S."/>
            <person name="Tapia R."/>
            <person name="Teshima H."/>
            <person name="Woyke T."/>
            <person name="Fox B.G."/>
            <person name="Angert E.R."/>
            <person name="Currie C.R."/>
        </authorList>
    </citation>
    <scope>NUCLEOTIDE SEQUENCE [LARGE SCALE GENOMIC DNA]</scope>
    <source>
        <strain evidence="5">ATCC 49066 / DSM 5427 / NCIMB 11756 / RHM5</strain>
    </source>
</reference>
<dbReference type="InterPro" id="IPR050624">
    <property type="entry name" value="HTH-type_Tx_Regulator"/>
</dbReference>
<evidence type="ECO:0000313" key="5">
    <source>
        <dbReference type="Proteomes" id="UP000008467"/>
    </source>
</evidence>
<keyword evidence="5" id="KW-1185">Reference proteome</keyword>
<dbReference type="SUPFAM" id="SSF46689">
    <property type="entry name" value="Homeodomain-like"/>
    <property type="match status" value="1"/>
</dbReference>
<dbReference type="RefSeq" id="WP_013655247.1">
    <property type="nucleotide sequence ID" value="NC_015275.1"/>
</dbReference>
<feature type="domain" description="HTH tetR-type" evidence="3">
    <location>
        <begin position="11"/>
        <end position="71"/>
    </location>
</feature>
<dbReference type="HOGENOM" id="CLU_069356_42_0_9"/>
<proteinExistence type="predicted"/>
<evidence type="ECO:0000259" key="3">
    <source>
        <dbReference type="PROSITE" id="PS50977"/>
    </source>
</evidence>
<sequence length="198" mass="22677">MATAFSENEIQIIHKQLKACAKECLTKYGVKKTTVDQLVAGASISKGAFYKFYESKEMLFFEAIHEIETEIYDHAITILKTRMDLSPSERLEEALFYACQVLESSNLLHFMEHELDYLIRKLPPGFIKQHLDEEASLINQIIKDSGIQFNLDPNLILSVVHSIIYLAPRRSIVDEAYYEPALRFIIKGACEQLCKNAL</sequence>
<feature type="DNA-binding region" description="H-T-H motif" evidence="2">
    <location>
        <begin position="34"/>
        <end position="53"/>
    </location>
</feature>
<accession>F2JI02</accession>
<dbReference type="PROSITE" id="PS50977">
    <property type="entry name" value="HTH_TETR_2"/>
    <property type="match status" value="1"/>
</dbReference>
<evidence type="ECO:0000313" key="4">
    <source>
        <dbReference type="EMBL" id="ADZ81946.1"/>
    </source>
</evidence>
<dbReference type="KEGG" id="cle:Clole_0192"/>
<gene>
    <name evidence="4" type="ordered locus">Clole_0192</name>
</gene>
<dbReference type="Proteomes" id="UP000008467">
    <property type="component" value="Chromosome"/>
</dbReference>
<dbReference type="Pfam" id="PF00440">
    <property type="entry name" value="TetR_N"/>
    <property type="match status" value="1"/>
</dbReference>
<dbReference type="InterPro" id="IPR001647">
    <property type="entry name" value="HTH_TetR"/>
</dbReference>
<dbReference type="EMBL" id="CP002582">
    <property type="protein sequence ID" value="ADZ81946.1"/>
    <property type="molecule type" value="Genomic_DNA"/>
</dbReference>
<protein>
    <submittedName>
        <fullName evidence="4">Regulatory protein TetR</fullName>
    </submittedName>
</protein>
<dbReference type="STRING" id="642492.Clole_0192"/>
<evidence type="ECO:0000256" key="1">
    <source>
        <dbReference type="ARBA" id="ARBA00023125"/>
    </source>
</evidence>